<evidence type="ECO:0000313" key="8">
    <source>
        <dbReference type="Proteomes" id="UP001293718"/>
    </source>
</evidence>
<dbReference type="PANTHER" id="PTHR43644">
    <property type="entry name" value="NA(+)-TRANSLOCATING NADH-QUINONE REDUCTASE SUBUNIT"/>
    <property type="match status" value="1"/>
</dbReference>
<dbReference type="Pfam" id="PF00175">
    <property type="entry name" value="NAD_binding_1"/>
    <property type="match status" value="1"/>
</dbReference>
<name>A0ABU5IKW0_9BURK</name>
<dbReference type="PROSITE" id="PS51384">
    <property type="entry name" value="FAD_FR"/>
    <property type="match status" value="1"/>
</dbReference>
<dbReference type="InterPro" id="IPR017938">
    <property type="entry name" value="Riboflavin_synthase-like_b-brl"/>
</dbReference>
<dbReference type="PRINTS" id="PR00410">
    <property type="entry name" value="PHEHYDRXLASE"/>
</dbReference>
<dbReference type="EMBL" id="JAXOJX010000045">
    <property type="protein sequence ID" value="MDZ5459521.1"/>
    <property type="molecule type" value="Genomic_DNA"/>
</dbReference>
<dbReference type="Pfam" id="PF00111">
    <property type="entry name" value="Fer2"/>
    <property type="match status" value="1"/>
</dbReference>
<dbReference type="PROSITE" id="PS51085">
    <property type="entry name" value="2FE2S_FER_2"/>
    <property type="match status" value="1"/>
</dbReference>
<evidence type="ECO:0000313" key="7">
    <source>
        <dbReference type="EMBL" id="MDZ5459521.1"/>
    </source>
</evidence>
<proteinExistence type="predicted"/>
<dbReference type="SUPFAM" id="SSF63380">
    <property type="entry name" value="Riboflavin synthase domain-like"/>
    <property type="match status" value="1"/>
</dbReference>
<gene>
    <name evidence="7" type="ORF">SM757_23355</name>
</gene>
<dbReference type="InterPro" id="IPR008333">
    <property type="entry name" value="Cbr1-like_FAD-bd_dom"/>
</dbReference>
<dbReference type="SUPFAM" id="SSF52343">
    <property type="entry name" value="Ferredoxin reductase-like, C-terminal NADP-linked domain"/>
    <property type="match status" value="1"/>
</dbReference>
<evidence type="ECO:0000256" key="3">
    <source>
        <dbReference type="ARBA" id="ARBA00022827"/>
    </source>
</evidence>
<protein>
    <submittedName>
        <fullName evidence="7">2Fe-2S iron-sulfur cluster binding domain-containing protein</fullName>
    </submittedName>
</protein>
<organism evidence="7 8">
    <name type="scientific">Azohydromonas lata</name>
    <dbReference type="NCBI Taxonomy" id="45677"/>
    <lineage>
        <taxon>Bacteria</taxon>
        <taxon>Pseudomonadati</taxon>
        <taxon>Pseudomonadota</taxon>
        <taxon>Betaproteobacteria</taxon>
        <taxon>Burkholderiales</taxon>
        <taxon>Sphaerotilaceae</taxon>
        <taxon>Azohydromonas</taxon>
    </lineage>
</organism>
<dbReference type="PROSITE" id="PS00197">
    <property type="entry name" value="2FE2S_FER_1"/>
    <property type="match status" value="1"/>
</dbReference>
<dbReference type="Pfam" id="PF00970">
    <property type="entry name" value="FAD_binding_6"/>
    <property type="match status" value="1"/>
</dbReference>
<evidence type="ECO:0000256" key="2">
    <source>
        <dbReference type="ARBA" id="ARBA00022630"/>
    </source>
</evidence>
<dbReference type="Gene3D" id="3.10.20.30">
    <property type="match status" value="1"/>
</dbReference>
<dbReference type="InterPro" id="IPR039261">
    <property type="entry name" value="FNR_nucleotide-bd"/>
</dbReference>
<keyword evidence="2" id="KW-0285">Flavoprotein</keyword>
<evidence type="ECO:0000259" key="5">
    <source>
        <dbReference type="PROSITE" id="PS51085"/>
    </source>
</evidence>
<dbReference type="Proteomes" id="UP001293718">
    <property type="component" value="Unassembled WGS sequence"/>
</dbReference>
<dbReference type="PANTHER" id="PTHR43644:SF1">
    <property type="entry name" value="NAD(P)H-FLAVIN REDUCTASE"/>
    <property type="match status" value="1"/>
</dbReference>
<dbReference type="InterPro" id="IPR017927">
    <property type="entry name" value="FAD-bd_FR_type"/>
</dbReference>
<comment type="caution">
    <text evidence="7">The sequence shown here is derived from an EMBL/GenBank/DDBJ whole genome shotgun (WGS) entry which is preliminary data.</text>
</comment>
<keyword evidence="8" id="KW-1185">Reference proteome</keyword>
<dbReference type="RefSeq" id="WP_322467233.1">
    <property type="nucleotide sequence ID" value="NZ_JAXOJX010000045.1"/>
</dbReference>
<keyword evidence="1" id="KW-0813">Transport</keyword>
<feature type="domain" description="FAD-binding FR-type" evidence="6">
    <location>
        <begin position="107"/>
        <end position="206"/>
    </location>
</feature>
<dbReference type="Gene3D" id="2.40.30.10">
    <property type="entry name" value="Translation factors"/>
    <property type="match status" value="1"/>
</dbReference>
<evidence type="ECO:0000256" key="1">
    <source>
        <dbReference type="ARBA" id="ARBA00022448"/>
    </source>
</evidence>
<keyword evidence="3" id="KW-0274">FAD</keyword>
<sequence length="353" mass="39262">MSEKVTHTVRLEPVGVELEVEEGEWVLDAAFRQGIALPHGCREGRCSSCKCVVLEGDAEVNGHSTFALPDYERDSGHVLLCRTQAFSDLTVELLNYDEGLLRRSIAVKDFDGVLLGITTLTHDIRLLDVQLSQPMKFWAGQYVELTVPDADVTRSYSMASTQATPDRLQFIIRKYPDGRFSSLLDGSLQPGTEVKIKGPFGSCFRREERTGPMILVGGGSGMSPLWSILNDHILSKEQRPIRFFYGARTRKDLFFLKEFERIAQQLQDFEFIPVLSHATEACGWSGETGFVHTAVERILTAQKLEGEMDAYTCGPPPMIDAVLPVLQRVGVALENTHVDKFTQASATPVELAH</sequence>
<feature type="domain" description="2Fe-2S ferredoxin-type" evidence="5">
    <location>
        <begin position="7"/>
        <end position="97"/>
    </location>
</feature>
<dbReference type="InterPro" id="IPR001041">
    <property type="entry name" value="2Fe-2S_ferredoxin-type"/>
</dbReference>
<dbReference type="InterPro" id="IPR001433">
    <property type="entry name" value="OxRdtase_FAD/NAD-bd"/>
</dbReference>
<dbReference type="InterPro" id="IPR036010">
    <property type="entry name" value="2Fe-2S_ferredoxin-like_sf"/>
</dbReference>
<evidence type="ECO:0000259" key="6">
    <source>
        <dbReference type="PROSITE" id="PS51384"/>
    </source>
</evidence>
<dbReference type="InterPro" id="IPR006058">
    <property type="entry name" value="2Fe2S_fd_BS"/>
</dbReference>
<dbReference type="Gene3D" id="3.40.50.80">
    <property type="entry name" value="Nucleotide-binding domain of ferredoxin-NADP reductase (FNR) module"/>
    <property type="match status" value="1"/>
</dbReference>
<evidence type="ECO:0000256" key="4">
    <source>
        <dbReference type="ARBA" id="ARBA00023004"/>
    </source>
</evidence>
<accession>A0ABU5IKW0</accession>
<dbReference type="CDD" id="cd00207">
    <property type="entry name" value="fer2"/>
    <property type="match status" value="1"/>
</dbReference>
<dbReference type="InterPro" id="IPR012675">
    <property type="entry name" value="Beta-grasp_dom_sf"/>
</dbReference>
<keyword evidence="4" id="KW-0408">Iron</keyword>
<reference evidence="7 8" key="1">
    <citation type="submission" date="2023-11" db="EMBL/GenBank/DDBJ databases">
        <title>Draft genome of Azohydromonas lata strain H1 (DSM1123), a polyhydroxyalkanoate producer.</title>
        <authorList>
            <person name="Traversa D."/>
            <person name="D'Addabbo P."/>
            <person name="Pazzani C."/>
            <person name="Manzari C."/>
            <person name="Chiara M."/>
            <person name="Scrascia M."/>
        </authorList>
    </citation>
    <scope>NUCLEOTIDE SEQUENCE [LARGE SCALE GENOMIC DNA]</scope>
    <source>
        <strain evidence="7 8">H1</strain>
    </source>
</reference>
<dbReference type="SUPFAM" id="SSF54292">
    <property type="entry name" value="2Fe-2S ferredoxin-like"/>
    <property type="match status" value="1"/>
</dbReference>